<name>A0A1B6GI20_9HEMI</name>
<reference evidence="1" key="1">
    <citation type="submission" date="2015-11" db="EMBL/GenBank/DDBJ databases">
        <title>De novo transcriptome assembly of four potential Pierce s Disease insect vectors from Arizona vineyards.</title>
        <authorList>
            <person name="Tassone E.E."/>
        </authorList>
    </citation>
    <scope>NUCLEOTIDE SEQUENCE</scope>
</reference>
<sequence length="113" mass="13114">SMVDIDRIKKVQNMAVCFIHNLRKYDHLSAHRKAAKLLPMETVCRLQTCHLIHRVLALQEPRYLAERLPCRGGVADHRTRQNDQLHFPRVRLEIGRRSFRTLPPGCTTPSPVI</sequence>
<accession>A0A1B6GI20</accession>
<dbReference type="AlphaFoldDB" id="A0A1B6GI20"/>
<evidence type="ECO:0000313" key="1">
    <source>
        <dbReference type="EMBL" id="JAS62061.1"/>
    </source>
</evidence>
<gene>
    <name evidence="1" type="ORF">g.45906</name>
</gene>
<protein>
    <submittedName>
        <fullName evidence="1">Uncharacterized protein</fullName>
    </submittedName>
</protein>
<organism evidence="1">
    <name type="scientific">Cuerna arida</name>
    <dbReference type="NCBI Taxonomy" id="1464854"/>
    <lineage>
        <taxon>Eukaryota</taxon>
        <taxon>Metazoa</taxon>
        <taxon>Ecdysozoa</taxon>
        <taxon>Arthropoda</taxon>
        <taxon>Hexapoda</taxon>
        <taxon>Insecta</taxon>
        <taxon>Pterygota</taxon>
        <taxon>Neoptera</taxon>
        <taxon>Paraneoptera</taxon>
        <taxon>Hemiptera</taxon>
        <taxon>Auchenorrhyncha</taxon>
        <taxon>Membracoidea</taxon>
        <taxon>Cicadellidae</taxon>
        <taxon>Cicadellinae</taxon>
        <taxon>Proconiini</taxon>
        <taxon>Cuerna</taxon>
    </lineage>
</organism>
<proteinExistence type="predicted"/>
<dbReference type="EMBL" id="GECZ01007708">
    <property type="protein sequence ID" value="JAS62061.1"/>
    <property type="molecule type" value="Transcribed_RNA"/>
</dbReference>
<feature type="non-terminal residue" evidence="1">
    <location>
        <position position="1"/>
    </location>
</feature>